<dbReference type="EMBL" id="VIGB01000003">
    <property type="protein sequence ID" value="TQF07714.1"/>
    <property type="molecule type" value="Genomic_DNA"/>
</dbReference>
<feature type="transmembrane region" description="Helical" evidence="1">
    <location>
        <begin position="15"/>
        <end position="34"/>
    </location>
</feature>
<comment type="caution">
    <text evidence="2">The sequence shown here is derived from an EMBL/GenBank/DDBJ whole genome shotgun (WGS) entry which is preliminary data.</text>
</comment>
<reference evidence="2 3" key="1">
    <citation type="submission" date="2019-06" db="EMBL/GenBank/DDBJ databases">
        <title>Description of Kitasatospora acidophila sp. nov. isolated from pine grove soil, and reclassification of Streptomyces novaecaesareae to Kitasatospora novaeceasareae comb. nov.</title>
        <authorList>
            <person name="Kim M.J."/>
        </authorList>
    </citation>
    <scope>NUCLEOTIDE SEQUENCE [LARGE SCALE GENOMIC DNA]</scope>
    <source>
        <strain evidence="2 3">MMS16-CNU292</strain>
    </source>
</reference>
<gene>
    <name evidence="2" type="ORF">E6W39_32905</name>
</gene>
<accession>A0A540WGZ0</accession>
<evidence type="ECO:0008006" key="4">
    <source>
        <dbReference type="Google" id="ProtNLM"/>
    </source>
</evidence>
<organism evidence="2 3">
    <name type="scientific">Kitasatospora acidiphila</name>
    <dbReference type="NCBI Taxonomy" id="2567942"/>
    <lineage>
        <taxon>Bacteria</taxon>
        <taxon>Bacillati</taxon>
        <taxon>Actinomycetota</taxon>
        <taxon>Actinomycetes</taxon>
        <taxon>Kitasatosporales</taxon>
        <taxon>Streptomycetaceae</taxon>
        <taxon>Kitasatospora</taxon>
    </lineage>
</organism>
<evidence type="ECO:0000313" key="3">
    <source>
        <dbReference type="Proteomes" id="UP000319103"/>
    </source>
</evidence>
<keyword evidence="1" id="KW-0812">Transmembrane</keyword>
<keyword evidence="3" id="KW-1185">Reference proteome</keyword>
<sequence length="134" mass="14608">MPTSKQRRTFKEWRGARPFWGGLLVLLGGAEILFTEKMPLPVIMHIGMQGLAGLAVPSVMVLCGVLLIFSPGQRVFYSILSVLLTLASWITSNLGGFFIGLLLGLAGSIVAFGWVPNQPARRRLLRRGTRPSTS</sequence>
<keyword evidence="1" id="KW-0472">Membrane</keyword>
<feature type="transmembrane region" description="Helical" evidence="1">
    <location>
        <begin position="97"/>
        <end position="117"/>
    </location>
</feature>
<name>A0A540WGZ0_9ACTN</name>
<dbReference type="Proteomes" id="UP000319103">
    <property type="component" value="Unassembled WGS sequence"/>
</dbReference>
<dbReference type="OrthoDB" id="3535986at2"/>
<evidence type="ECO:0000313" key="2">
    <source>
        <dbReference type="EMBL" id="TQF07714.1"/>
    </source>
</evidence>
<protein>
    <recommendedName>
        <fullName evidence="4">Integral membrane protein</fullName>
    </recommendedName>
</protein>
<feature type="transmembrane region" description="Helical" evidence="1">
    <location>
        <begin position="75"/>
        <end position="91"/>
    </location>
</feature>
<feature type="transmembrane region" description="Helical" evidence="1">
    <location>
        <begin position="46"/>
        <end position="68"/>
    </location>
</feature>
<dbReference type="Pfam" id="PF19609">
    <property type="entry name" value="DUF6114"/>
    <property type="match status" value="1"/>
</dbReference>
<keyword evidence="1" id="KW-1133">Transmembrane helix</keyword>
<dbReference type="InterPro" id="IPR046096">
    <property type="entry name" value="DUF6114"/>
</dbReference>
<proteinExistence type="predicted"/>
<dbReference type="AlphaFoldDB" id="A0A540WGZ0"/>
<evidence type="ECO:0000256" key="1">
    <source>
        <dbReference type="SAM" id="Phobius"/>
    </source>
</evidence>